<accession>A0A1H2QU64</accession>
<dbReference type="RefSeq" id="WP_092884335.1">
    <property type="nucleotide sequence ID" value="NZ_CP061498.1"/>
</dbReference>
<protein>
    <submittedName>
        <fullName evidence="1">Uncharacterized protein</fullName>
    </submittedName>
</protein>
<dbReference type="EMBL" id="FNOM01000001">
    <property type="protein sequence ID" value="SDW10703.1"/>
    <property type="molecule type" value="Genomic_DNA"/>
</dbReference>
<dbReference type="OrthoDB" id="7875658at2"/>
<dbReference type="STRING" id="564137.SAMN04488238_101107"/>
<name>A0A1H2QU64_9RHOB</name>
<keyword evidence="2" id="KW-1185">Reference proteome</keyword>
<organism evidence="1 2">
    <name type="scientific">Roseicitreum antarcticum</name>
    <dbReference type="NCBI Taxonomy" id="564137"/>
    <lineage>
        <taxon>Bacteria</taxon>
        <taxon>Pseudomonadati</taxon>
        <taxon>Pseudomonadota</taxon>
        <taxon>Alphaproteobacteria</taxon>
        <taxon>Rhodobacterales</taxon>
        <taxon>Paracoccaceae</taxon>
        <taxon>Roseicitreum</taxon>
    </lineage>
</organism>
<evidence type="ECO:0000313" key="2">
    <source>
        <dbReference type="Proteomes" id="UP000198539"/>
    </source>
</evidence>
<dbReference type="Proteomes" id="UP000198539">
    <property type="component" value="Unassembled WGS sequence"/>
</dbReference>
<proteinExistence type="predicted"/>
<sequence>MALPLVPLAGMALKYGAVALAGYALSRQITAGAVNQRHEDMLDEVPEGATVRQPADRGQVNASMRFRRIIRLGADGPGLDIDASALGRFRVKRV</sequence>
<dbReference type="AlphaFoldDB" id="A0A1H2QU64"/>
<gene>
    <name evidence="1" type="ORF">SAMN04488238_101107</name>
</gene>
<reference evidence="1 2" key="1">
    <citation type="submission" date="2016-10" db="EMBL/GenBank/DDBJ databases">
        <authorList>
            <person name="de Groot N.N."/>
        </authorList>
    </citation>
    <scope>NUCLEOTIDE SEQUENCE [LARGE SCALE GENOMIC DNA]</scope>
    <source>
        <strain evidence="1 2">CGMCC 1.8894</strain>
    </source>
</reference>
<evidence type="ECO:0000313" key="1">
    <source>
        <dbReference type="EMBL" id="SDW10703.1"/>
    </source>
</evidence>